<sequence>MAYGRIIVSNSAQQVVAKNTSRIALLLFNYGNNDCFICNESDVTKDTGYPILAMSEKIFSREGDENAFPLSFRDVVYVAGDTTDLRYWEILPITEFD</sequence>
<evidence type="ECO:0000313" key="1">
    <source>
        <dbReference type="EMBL" id="QJA87217.1"/>
    </source>
</evidence>
<reference evidence="1" key="1">
    <citation type="submission" date="2020-03" db="EMBL/GenBank/DDBJ databases">
        <title>The deep terrestrial virosphere.</title>
        <authorList>
            <person name="Holmfeldt K."/>
            <person name="Nilsson E."/>
            <person name="Simone D."/>
            <person name="Lopez-Fernandez M."/>
            <person name="Wu X."/>
            <person name="de Brujin I."/>
            <person name="Lundin D."/>
            <person name="Andersson A."/>
            <person name="Bertilsson S."/>
            <person name="Dopson M."/>
        </authorList>
    </citation>
    <scope>NUCLEOTIDE SEQUENCE</scope>
    <source>
        <strain evidence="1">MM415B03029</strain>
    </source>
</reference>
<dbReference type="EMBL" id="MT142689">
    <property type="protein sequence ID" value="QJA87217.1"/>
    <property type="molecule type" value="Genomic_DNA"/>
</dbReference>
<protein>
    <submittedName>
        <fullName evidence="1">Uncharacterized protein</fullName>
    </submittedName>
</protein>
<gene>
    <name evidence="1" type="ORF">MM415B03029_0007</name>
</gene>
<organism evidence="1">
    <name type="scientific">viral metagenome</name>
    <dbReference type="NCBI Taxonomy" id="1070528"/>
    <lineage>
        <taxon>unclassified sequences</taxon>
        <taxon>metagenomes</taxon>
        <taxon>organismal metagenomes</taxon>
    </lineage>
</organism>
<proteinExistence type="predicted"/>
<dbReference type="AlphaFoldDB" id="A0A6M3KYC3"/>
<name>A0A6M3KYC3_9ZZZZ</name>
<accession>A0A6M3KYC3</accession>